<dbReference type="EMBL" id="CM007903">
    <property type="protein sequence ID" value="OTF97930.1"/>
    <property type="molecule type" value="Genomic_DNA"/>
</dbReference>
<protein>
    <submittedName>
        <fullName evidence="2">Uncharacterized protein</fullName>
    </submittedName>
</protein>
<feature type="region of interest" description="Disordered" evidence="1">
    <location>
        <begin position="56"/>
        <end position="81"/>
    </location>
</feature>
<organism evidence="2 3">
    <name type="scientific">Helianthus annuus</name>
    <name type="common">Common sunflower</name>
    <dbReference type="NCBI Taxonomy" id="4232"/>
    <lineage>
        <taxon>Eukaryota</taxon>
        <taxon>Viridiplantae</taxon>
        <taxon>Streptophyta</taxon>
        <taxon>Embryophyta</taxon>
        <taxon>Tracheophyta</taxon>
        <taxon>Spermatophyta</taxon>
        <taxon>Magnoliopsida</taxon>
        <taxon>eudicotyledons</taxon>
        <taxon>Gunneridae</taxon>
        <taxon>Pentapetalae</taxon>
        <taxon>asterids</taxon>
        <taxon>campanulids</taxon>
        <taxon>Asterales</taxon>
        <taxon>Asteraceae</taxon>
        <taxon>Asteroideae</taxon>
        <taxon>Heliantheae alliance</taxon>
        <taxon>Heliantheae</taxon>
        <taxon>Helianthus</taxon>
    </lineage>
</organism>
<sequence>MLTAGKGDVFSGGVHGITKPPRGGSRLGFVWMEFGFKLISSGVMFGFSFSSGHGSRRGFESAGQTRSTRVKPSRLGSTTGATDQGVVSLGRFLQFELRDTNGSKLKSHFWFGSQSTSCQREVKRSRLEDPVAFLKLRNGWNRRTHEISRT</sequence>
<evidence type="ECO:0000313" key="2">
    <source>
        <dbReference type="EMBL" id="OTF97930.1"/>
    </source>
</evidence>
<dbReference type="AlphaFoldDB" id="A0A251SKC5"/>
<keyword evidence="3" id="KW-1185">Reference proteome</keyword>
<reference evidence="3" key="1">
    <citation type="journal article" date="2017" name="Nature">
        <title>The sunflower genome provides insights into oil metabolism, flowering and Asterid evolution.</title>
        <authorList>
            <person name="Badouin H."/>
            <person name="Gouzy J."/>
            <person name="Grassa C.J."/>
            <person name="Murat F."/>
            <person name="Staton S.E."/>
            <person name="Cottret L."/>
            <person name="Lelandais-Briere C."/>
            <person name="Owens G.L."/>
            <person name="Carrere S."/>
            <person name="Mayjonade B."/>
            <person name="Legrand L."/>
            <person name="Gill N."/>
            <person name="Kane N.C."/>
            <person name="Bowers J.E."/>
            <person name="Hubner S."/>
            <person name="Bellec A."/>
            <person name="Berard A."/>
            <person name="Berges H."/>
            <person name="Blanchet N."/>
            <person name="Boniface M.C."/>
            <person name="Brunel D."/>
            <person name="Catrice O."/>
            <person name="Chaidir N."/>
            <person name="Claudel C."/>
            <person name="Donnadieu C."/>
            <person name="Faraut T."/>
            <person name="Fievet G."/>
            <person name="Helmstetter N."/>
            <person name="King M."/>
            <person name="Knapp S.J."/>
            <person name="Lai Z."/>
            <person name="Le Paslier M.C."/>
            <person name="Lippi Y."/>
            <person name="Lorenzon L."/>
            <person name="Mandel J.R."/>
            <person name="Marage G."/>
            <person name="Marchand G."/>
            <person name="Marquand E."/>
            <person name="Bret-Mestries E."/>
            <person name="Morien E."/>
            <person name="Nambeesan S."/>
            <person name="Nguyen T."/>
            <person name="Pegot-Espagnet P."/>
            <person name="Pouilly N."/>
            <person name="Raftis F."/>
            <person name="Sallet E."/>
            <person name="Schiex T."/>
            <person name="Thomas J."/>
            <person name="Vandecasteele C."/>
            <person name="Vares D."/>
            <person name="Vear F."/>
            <person name="Vautrin S."/>
            <person name="Crespi M."/>
            <person name="Mangin B."/>
            <person name="Burke J.M."/>
            <person name="Salse J."/>
            <person name="Munos S."/>
            <person name="Vincourt P."/>
            <person name="Rieseberg L.H."/>
            <person name="Langlade N.B."/>
        </authorList>
    </citation>
    <scope>NUCLEOTIDE SEQUENCE [LARGE SCALE GENOMIC DNA]</scope>
    <source>
        <strain evidence="3">cv. SF193</strain>
    </source>
</reference>
<dbReference type="Proteomes" id="UP000215914">
    <property type="component" value="Chromosome 14"/>
</dbReference>
<proteinExistence type="predicted"/>
<evidence type="ECO:0000313" key="3">
    <source>
        <dbReference type="Proteomes" id="UP000215914"/>
    </source>
</evidence>
<gene>
    <name evidence="2" type="ORF">HannXRQ_Chr14g0440061</name>
</gene>
<name>A0A251SKC5_HELAN</name>
<evidence type="ECO:0000256" key="1">
    <source>
        <dbReference type="SAM" id="MobiDB-lite"/>
    </source>
</evidence>
<accession>A0A251SKC5</accession>
<dbReference type="InParanoid" id="A0A251SKC5"/>